<keyword evidence="1" id="KW-0175">Coiled coil</keyword>
<evidence type="ECO:0000256" key="1">
    <source>
        <dbReference type="SAM" id="Coils"/>
    </source>
</evidence>
<evidence type="ECO:0000313" key="2">
    <source>
        <dbReference type="EMBL" id="GAH89092.1"/>
    </source>
</evidence>
<sequence length="84" mass="8601">MPRGNGTGPLGRGPMTGRGMGYCVLKLPEGGGTPHGYAGTAGWPVGTRAPAAEEIGAIRGMIDSLARQLEDLQARIRGLKRTGG</sequence>
<name>X1J545_9ZZZZ</name>
<evidence type="ECO:0008006" key="3">
    <source>
        <dbReference type="Google" id="ProtNLM"/>
    </source>
</evidence>
<dbReference type="AlphaFoldDB" id="X1J545"/>
<accession>X1J545</accession>
<dbReference type="InterPro" id="IPR035205">
    <property type="entry name" value="DUF5320"/>
</dbReference>
<comment type="caution">
    <text evidence="2">The sequence shown here is derived from an EMBL/GenBank/DDBJ whole genome shotgun (WGS) entry which is preliminary data.</text>
</comment>
<feature type="coiled-coil region" evidence="1">
    <location>
        <begin position="55"/>
        <end position="82"/>
    </location>
</feature>
<organism evidence="2">
    <name type="scientific">marine sediment metagenome</name>
    <dbReference type="NCBI Taxonomy" id="412755"/>
    <lineage>
        <taxon>unclassified sequences</taxon>
        <taxon>metagenomes</taxon>
        <taxon>ecological metagenomes</taxon>
    </lineage>
</organism>
<dbReference type="EMBL" id="BARU01037614">
    <property type="protein sequence ID" value="GAH89092.1"/>
    <property type="molecule type" value="Genomic_DNA"/>
</dbReference>
<reference evidence="2" key="1">
    <citation type="journal article" date="2014" name="Front. Microbiol.">
        <title>High frequency of phylogenetically diverse reductive dehalogenase-homologous genes in deep subseafloor sedimentary metagenomes.</title>
        <authorList>
            <person name="Kawai M."/>
            <person name="Futagami T."/>
            <person name="Toyoda A."/>
            <person name="Takaki Y."/>
            <person name="Nishi S."/>
            <person name="Hori S."/>
            <person name="Arai W."/>
            <person name="Tsubouchi T."/>
            <person name="Morono Y."/>
            <person name="Uchiyama I."/>
            <person name="Ito T."/>
            <person name="Fujiyama A."/>
            <person name="Inagaki F."/>
            <person name="Takami H."/>
        </authorList>
    </citation>
    <scope>NUCLEOTIDE SEQUENCE</scope>
    <source>
        <strain evidence="2">Expedition CK06-06</strain>
    </source>
</reference>
<gene>
    <name evidence="2" type="ORF">S03H2_58567</name>
</gene>
<dbReference type="Pfam" id="PF17253">
    <property type="entry name" value="DUF5320"/>
    <property type="match status" value="1"/>
</dbReference>
<protein>
    <recommendedName>
        <fullName evidence="3">DUF5320 domain-containing protein</fullName>
    </recommendedName>
</protein>
<proteinExistence type="predicted"/>